<dbReference type="RefSeq" id="WP_269445134.1">
    <property type="nucleotide sequence ID" value="NZ_CP097463.1"/>
</dbReference>
<feature type="chain" id="PRO_5047509475" evidence="2">
    <location>
        <begin position="38"/>
        <end position="447"/>
    </location>
</feature>
<comment type="caution">
    <text evidence="1">Lacks conserved residue(s) required for the propagation of feature annotation.</text>
</comment>
<comment type="similarity">
    <text evidence="1">Belongs to the peptidase S8 family.</text>
</comment>
<evidence type="ECO:0000313" key="5">
    <source>
        <dbReference type="Proteomes" id="UP001164693"/>
    </source>
</evidence>
<dbReference type="PANTHER" id="PTHR14218:SF15">
    <property type="entry name" value="TRIPEPTIDYL-PEPTIDASE 1"/>
    <property type="match status" value="1"/>
</dbReference>
<dbReference type="Gene3D" id="3.40.50.200">
    <property type="entry name" value="Peptidase S8/S53 domain"/>
    <property type="match status" value="1"/>
</dbReference>
<protein>
    <submittedName>
        <fullName evidence="4">S53 family peptidase</fullName>
    </submittedName>
</protein>
<gene>
    <name evidence="4" type="ORF">M6B22_07470</name>
</gene>
<keyword evidence="5" id="KW-1185">Reference proteome</keyword>
<dbReference type="EMBL" id="CP097463">
    <property type="protein sequence ID" value="WAX58595.1"/>
    <property type="molecule type" value="Genomic_DNA"/>
</dbReference>
<dbReference type="Pfam" id="PF00082">
    <property type="entry name" value="Peptidase_S8"/>
    <property type="match status" value="1"/>
</dbReference>
<evidence type="ECO:0000259" key="3">
    <source>
        <dbReference type="PROSITE" id="PS51695"/>
    </source>
</evidence>
<dbReference type="InterPro" id="IPR050819">
    <property type="entry name" value="Tripeptidyl-peptidase_I"/>
</dbReference>
<evidence type="ECO:0000313" key="4">
    <source>
        <dbReference type="EMBL" id="WAX58595.1"/>
    </source>
</evidence>
<dbReference type="InterPro" id="IPR000209">
    <property type="entry name" value="Peptidase_S8/S53_dom"/>
</dbReference>
<reference evidence="4" key="1">
    <citation type="submission" date="2022-05" db="EMBL/GenBank/DDBJ databases">
        <title>Jatrophihabitans sp. SB3-54 whole genome sequence.</title>
        <authorList>
            <person name="Suh M.K."/>
            <person name="Eom M.K."/>
            <person name="Kim J.S."/>
            <person name="Kim H.S."/>
            <person name="Do H.E."/>
            <person name="Shin Y.K."/>
            <person name="Lee J.-S."/>
        </authorList>
    </citation>
    <scope>NUCLEOTIDE SEQUENCE</scope>
    <source>
        <strain evidence="4">SB3-54</strain>
    </source>
</reference>
<name>A0ABY7K318_9ACTN</name>
<dbReference type="PANTHER" id="PTHR14218">
    <property type="entry name" value="PROTEASE S8 TRIPEPTIDYL PEPTIDASE I CLN2"/>
    <property type="match status" value="1"/>
</dbReference>
<dbReference type="InterPro" id="IPR036852">
    <property type="entry name" value="Peptidase_S8/S53_dom_sf"/>
</dbReference>
<evidence type="ECO:0000256" key="1">
    <source>
        <dbReference type="PROSITE-ProRule" id="PRU01240"/>
    </source>
</evidence>
<accession>A0ABY7K318</accession>
<sequence>MLTRRRAGRTTRFAGTLTGLTALVAGAIVPLAAPAVAAGGMTPAIGVHPDAKVVGQATGRDGTVLFGCQVTTPAGCYGPDQIRAAYGVDKLANFGLDGRGRTIVIVDAFQSPTIQHDLDTFDALWGLPDATVNIIAPQGLTPFDQNDANQTGWAGEITLDVEWAHAIAPKARLDLVLAKSNDDADILAATRFAVDHSLGDVISQSFGEAEQCMDPALLKAQHRLFQQATRKGITLLASAGDQGSAQPTCDGTSFFKAASTPATDPNVTAVGGTILDADGTTGAYHSETTWNEPAFQAAGGGGYSVLYREPAYQVFSQRSHMRAVPDVSYNAAIIGGVLAVWSSSGQGADLVFRFGGTSAGSPQWAGLVALADQARHGRVGMINDTLYALSLSRHTYNAVFHDVTTGDNTYHGDVTVPGFAATRGWDAATGLGTPKADRLVPILAISR</sequence>
<organism evidence="4 5">
    <name type="scientific">Jatrophihabitans cynanchi</name>
    <dbReference type="NCBI Taxonomy" id="2944128"/>
    <lineage>
        <taxon>Bacteria</taxon>
        <taxon>Bacillati</taxon>
        <taxon>Actinomycetota</taxon>
        <taxon>Actinomycetes</taxon>
        <taxon>Jatrophihabitantales</taxon>
        <taxon>Jatrophihabitantaceae</taxon>
        <taxon>Jatrophihabitans</taxon>
    </lineage>
</organism>
<dbReference type="SUPFAM" id="SSF52743">
    <property type="entry name" value="Subtilisin-like"/>
    <property type="match status" value="1"/>
</dbReference>
<dbReference type="Proteomes" id="UP001164693">
    <property type="component" value="Chromosome"/>
</dbReference>
<evidence type="ECO:0000256" key="2">
    <source>
        <dbReference type="SAM" id="SignalP"/>
    </source>
</evidence>
<feature type="signal peptide" evidence="2">
    <location>
        <begin position="1"/>
        <end position="37"/>
    </location>
</feature>
<dbReference type="PROSITE" id="PS51695">
    <property type="entry name" value="SEDOLISIN"/>
    <property type="match status" value="1"/>
</dbReference>
<keyword evidence="2" id="KW-0732">Signal</keyword>
<feature type="domain" description="Peptidase S53" evidence="3">
    <location>
        <begin position="76"/>
        <end position="446"/>
    </location>
</feature>
<dbReference type="CDD" id="cd04056">
    <property type="entry name" value="Peptidases_S53"/>
    <property type="match status" value="1"/>
</dbReference>
<dbReference type="InterPro" id="IPR030400">
    <property type="entry name" value="Sedolisin_dom"/>
</dbReference>
<proteinExistence type="inferred from homology"/>
<dbReference type="PROSITE" id="PS51892">
    <property type="entry name" value="SUBTILASE"/>
    <property type="match status" value="1"/>
</dbReference>